<dbReference type="InterPro" id="IPR037401">
    <property type="entry name" value="SnoaL-like"/>
</dbReference>
<dbReference type="Proteomes" id="UP001138708">
    <property type="component" value="Unassembled WGS sequence"/>
</dbReference>
<dbReference type="EMBL" id="JAAVUP010000002">
    <property type="protein sequence ID" value="NKE17298.1"/>
    <property type="molecule type" value="Genomic_DNA"/>
</dbReference>
<sequence length="195" mass="21350">MACTSAPRTDAVAASQRRPSWLRADRPLPRCGPLPSGPPSEAASARISEPPQPPGFGGFSLPSPQENPVHDHDRTAPECPVRQQLDAYNARDIDAFMRCWADDCLYYAFPDQLLAAGAVAIRERHVARFREPDLHGRLLSRVRVGNVVVDHELVTRTFPEGPGEVDVIAIYEVEGGRIAKAWFKMGAPRLHAGPA</sequence>
<dbReference type="SUPFAM" id="SSF54427">
    <property type="entry name" value="NTF2-like"/>
    <property type="match status" value="1"/>
</dbReference>
<name>A0A9X9WER0_9PROT</name>
<dbReference type="InterPro" id="IPR032710">
    <property type="entry name" value="NTF2-like_dom_sf"/>
</dbReference>
<feature type="region of interest" description="Disordered" evidence="1">
    <location>
        <begin position="1"/>
        <end position="79"/>
    </location>
</feature>
<gene>
    <name evidence="4" type="ORF">GWK15_10120</name>
    <name evidence="3" type="ORF">GXW75_06145</name>
</gene>
<evidence type="ECO:0000313" key="5">
    <source>
        <dbReference type="Proteomes" id="UP000746741"/>
    </source>
</evidence>
<dbReference type="AlphaFoldDB" id="A0A9X9WER0"/>
<reference evidence="3" key="1">
    <citation type="submission" date="2020-01" db="EMBL/GenBank/DDBJ databases">
        <authorList>
            <person name="Rat A."/>
        </authorList>
    </citation>
    <scope>NUCLEOTIDE SEQUENCE</scope>
    <source>
        <strain evidence="3">LMG 31161</strain>
    </source>
</reference>
<dbReference type="Proteomes" id="UP000746741">
    <property type="component" value="Unassembled WGS sequence"/>
</dbReference>
<dbReference type="EMBL" id="JAAEDK010000010">
    <property type="protein sequence ID" value="MBR0658820.1"/>
    <property type="molecule type" value="Genomic_DNA"/>
</dbReference>
<protein>
    <submittedName>
        <fullName evidence="4">SnoaL-like domain-containing protein</fullName>
    </submittedName>
</protein>
<keyword evidence="5" id="KW-1185">Reference proteome</keyword>
<feature type="domain" description="SnoaL-like" evidence="2">
    <location>
        <begin position="81"/>
        <end position="180"/>
    </location>
</feature>
<reference evidence="3" key="3">
    <citation type="journal article" date="2021" name="Syst. Appl. Microbiol.">
        <title>Roseomonas hellenica sp. nov., isolated from roots of wild-growing Alkanna tinctoria.</title>
        <authorList>
            <person name="Rat A."/>
            <person name="Naranjo H.D."/>
            <person name="Lebbe L."/>
            <person name="Cnockaert M."/>
            <person name="Krigas N."/>
            <person name="Grigoriadou K."/>
            <person name="Maloupa E."/>
            <person name="Willems A."/>
        </authorList>
    </citation>
    <scope>NUCLEOTIDE SEQUENCE</scope>
    <source>
        <strain evidence="3">LMG 31161</strain>
    </source>
</reference>
<evidence type="ECO:0000313" key="6">
    <source>
        <dbReference type="Proteomes" id="UP001138708"/>
    </source>
</evidence>
<reference evidence="4 5" key="2">
    <citation type="submission" date="2020-02" db="EMBL/GenBank/DDBJ databases">
        <authorList>
            <person name="Sun Q."/>
            <person name="Inoue M."/>
        </authorList>
    </citation>
    <scope>NUCLEOTIDE SEQUENCE [LARGE SCALE GENOMIC DNA]</scope>
    <source>
        <strain evidence="4 5">KCTC 22478</strain>
    </source>
</reference>
<evidence type="ECO:0000256" key="1">
    <source>
        <dbReference type="SAM" id="MobiDB-lite"/>
    </source>
</evidence>
<dbReference type="Pfam" id="PF12680">
    <property type="entry name" value="SnoaL_2"/>
    <property type="match status" value="1"/>
</dbReference>
<proteinExistence type="predicted"/>
<evidence type="ECO:0000313" key="4">
    <source>
        <dbReference type="EMBL" id="NKE17298.1"/>
    </source>
</evidence>
<organism evidence="3 6">
    <name type="scientific">Neoroseomonas oryzicola</name>
    <dbReference type="NCBI Taxonomy" id="535904"/>
    <lineage>
        <taxon>Bacteria</taxon>
        <taxon>Pseudomonadati</taxon>
        <taxon>Pseudomonadota</taxon>
        <taxon>Alphaproteobacteria</taxon>
        <taxon>Acetobacterales</taxon>
        <taxon>Acetobacteraceae</taxon>
        <taxon>Neoroseomonas</taxon>
    </lineage>
</organism>
<accession>A0A9X9WER0</accession>
<evidence type="ECO:0000259" key="2">
    <source>
        <dbReference type="Pfam" id="PF12680"/>
    </source>
</evidence>
<dbReference type="Gene3D" id="3.10.450.50">
    <property type="match status" value="1"/>
</dbReference>
<comment type="caution">
    <text evidence="3">The sequence shown here is derived from an EMBL/GenBank/DDBJ whole genome shotgun (WGS) entry which is preliminary data.</text>
</comment>
<evidence type="ECO:0000313" key="3">
    <source>
        <dbReference type="EMBL" id="MBR0658820.1"/>
    </source>
</evidence>